<evidence type="ECO:0000313" key="1">
    <source>
        <dbReference type="EMBL" id="RMI31963.1"/>
    </source>
</evidence>
<name>A0A3M2L5Z5_9NOCA</name>
<gene>
    <name evidence="1" type="ORF">EBN03_16720</name>
</gene>
<keyword evidence="2" id="KW-1185">Reference proteome</keyword>
<dbReference type="Proteomes" id="UP000279275">
    <property type="component" value="Unassembled WGS sequence"/>
</dbReference>
<sequence>MDALRLDPVAMATYTALAQTVSQQLASASSAAAEAVQPQVLADDLGLIGAEFAARFTEAVGTHAAAMATAGQLVATYGAVLQGYSGEQQATDAASAAALRGVGEQL</sequence>
<dbReference type="RefSeq" id="WP_122189094.1">
    <property type="nucleotide sequence ID" value="NZ_RFFH01000006.1"/>
</dbReference>
<dbReference type="AlphaFoldDB" id="A0A3M2L5Z5"/>
<organism evidence="1 2">
    <name type="scientific">Nocardia stercoris</name>
    <dbReference type="NCBI Taxonomy" id="2483361"/>
    <lineage>
        <taxon>Bacteria</taxon>
        <taxon>Bacillati</taxon>
        <taxon>Actinomycetota</taxon>
        <taxon>Actinomycetes</taxon>
        <taxon>Mycobacteriales</taxon>
        <taxon>Nocardiaceae</taxon>
        <taxon>Nocardia</taxon>
    </lineage>
</organism>
<evidence type="ECO:0000313" key="2">
    <source>
        <dbReference type="Proteomes" id="UP000279275"/>
    </source>
</evidence>
<accession>A0A3M2L5Z5</accession>
<comment type="caution">
    <text evidence="1">The sequence shown here is derived from an EMBL/GenBank/DDBJ whole genome shotgun (WGS) entry which is preliminary data.</text>
</comment>
<protein>
    <recommendedName>
        <fullName evidence="3">PE family protein</fullName>
    </recommendedName>
</protein>
<evidence type="ECO:0008006" key="3">
    <source>
        <dbReference type="Google" id="ProtNLM"/>
    </source>
</evidence>
<proteinExistence type="predicted"/>
<reference evidence="1 2" key="1">
    <citation type="submission" date="2018-10" db="EMBL/GenBank/DDBJ databases">
        <title>Isolation from cow dung.</title>
        <authorList>
            <person name="Ling L."/>
        </authorList>
    </citation>
    <scope>NUCLEOTIDE SEQUENCE [LARGE SCALE GENOMIC DNA]</scope>
    <source>
        <strain evidence="1 2">NEAU-LL90</strain>
    </source>
</reference>
<dbReference type="EMBL" id="RFFH01000006">
    <property type="protein sequence ID" value="RMI31963.1"/>
    <property type="molecule type" value="Genomic_DNA"/>
</dbReference>